<dbReference type="GO" id="GO:0007156">
    <property type="term" value="P:homophilic cell adhesion via plasma membrane adhesion molecules"/>
    <property type="evidence" value="ECO:0007669"/>
    <property type="project" value="InterPro"/>
</dbReference>
<keyword evidence="5" id="KW-1133">Transmembrane helix</keyword>
<dbReference type="PANTHER" id="PTHR24026:SF125">
    <property type="entry name" value="FAT-LIKE CADHERIN-RELATED TUMOR SUPPRESSOR HOMOLOG"/>
    <property type="match status" value="1"/>
</dbReference>
<keyword evidence="2" id="KW-0812">Transmembrane</keyword>
<keyword evidence="10" id="KW-1185">Reference proteome</keyword>
<comment type="subcellular location">
    <subcellularLocation>
        <location evidence="1">Membrane</location>
    </subcellularLocation>
</comment>
<dbReference type="PANTHER" id="PTHR24026">
    <property type="entry name" value="FAT ATYPICAL CADHERIN-RELATED"/>
    <property type="match status" value="1"/>
</dbReference>
<evidence type="ECO:0000256" key="6">
    <source>
        <dbReference type="ARBA" id="ARBA00023136"/>
    </source>
</evidence>
<dbReference type="Pfam" id="PF00028">
    <property type="entry name" value="Cadherin"/>
    <property type="match status" value="1"/>
</dbReference>
<accession>T1GFF5</accession>
<dbReference type="HOGENOM" id="CLU_1519588_0_0_1"/>
<evidence type="ECO:0000313" key="9">
    <source>
        <dbReference type="EnsemblMetazoa" id="MESCA002096-PA"/>
    </source>
</evidence>
<dbReference type="CDD" id="cd11304">
    <property type="entry name" value="Cadherin_repeat"/>
    <property type="match status" value="1"/>
</dbReference>
<dbReference type="PROSITE" id="PS00232">
    <property type="entry name" value="CADHERIN_1"/>
    <property type="match status" value="1"/>
</dbReference>
<dbReference type="InterPro" id="IPR020894">
    <property type="entry name" value="Cadherin_CS"/>
</dbReference>
<dbReference type="PROSITE" id="PS50268">
    <property type="entry name" value="CADHERIN_2"/>
    <property type="match status" value="1"/>
</dbReference>
<reference evidence="9" key="2">
    <citation type="submission" date="2015-06" db="UniProtKB">
        <authorList>
            <consortium name="EnsemblMetazoa"/>
        </authorList>
    </citation>
    <scope>IDENTIFICATION</scope>
</reference>
<evidence type="ECO:0000256" key="5">
    <source>
        <dbReference type="ARBA" id="ARBA00022989"/>
    </source>
</evidence>
<sequence>MSRVLLYKGYALWLCTAFPTNQILIKLINFFFLNPVVIGICTEPGRTNEPAGTTVTKVTARDRDSGENAYISYSIANLHEVPFEIEHFSGLVRTSKLIDYESMRREYILYIRASDWGLPYRRQTEMELIIKIRDVNDNRPQFERIDCIKYILRHTPIGTEVFTVSAIDFDSGVCIPL</sequence>
<dbReference type="EMBL" id="CAQQ02095685">
    <property type="status" value="NOT_ANNOTATED_CDS"/>
    <property type="molecule type" value="Genomic_DNA"/>
</dbReference>
<dbReference type="Proteomes" id="UP000015102">
    <property type="component" value="Unassembled WGS sequence"/>
</dbReference>
<feature type="domain" description="Cadherin" evidence="8">
    <location>
        <begin position="48"/>
        <end position="142"/>
    </location>
</feature>
<evidence type="ECO:0000259" key="8">
    <source>
        <dbReference type="PROSITE" id="PS50268"/>
    </source>
</evidence>
<dbReference type="FunFam" id="2.60.40.60:FF:000015">
    <property type="entry name" value="FAT atypical cadherin 1"/>
    <property type="match status" value="1"/>
</dbReference>
<evidence type="ECO:0000313" key="10">
    <source>
        <dbReference type="Proteomes" id="UP000015102"/>
    </source>
</evidence>
<organism evidence="9 10">
    <name type="scientific">Megaselia scalaris</name>
    <name type="common">Humpbacked fly</name>
    <name type="synonym">Phora scalaris</name>
    <dbReference type="NCBI Taxonomy" id="36166"/>
    <lineage>
        <taxon>Eukaryota</taxon>
        <taxon>Metazoa</taxon>
        <taxon>Ecdysozoa</taxon>
        <taxon>Arthropoda</taxon>
        <taxon>Hexapoda</taxon>
        <taxon>Insecta</taxon>
        <taxon>Pterygota</taxon>
        <taxon>Neoptera</taxon>
        <taxon>Endopterygota</taxon>
        <taxon>Diptera</taxon>
        <taxon>Brachycera</taxon>
        <taxon>Muscomorpha</taxon>
        <taxon>Platypezoidea</taxon>
        <taxon>Phoridae</taxon>
        <taxon>Megaseliini</taxon>
        <taxon>Megaselia</taxon>
    </lineage>
</organism>
<dbReference type="SMART" id="SM00112">
    <property type="entry name" value="CA"/>
    <property type="match status" value="1"/>
</dbReference>
<dbReference type="EMBL" id="CAQQ02095686">
    <property type="status" value="NOT_ANNOTATED_CDS"/>
    <property type="molecule type" value="Genomic_DNA"/>
</dbReference>
<name>T1GFF5_MEGSC</name>
<protein>
    <recommendedName>
        <fullName evidence="8">Cadherin domain-containing protein</fullName>
    </recommendedName>
</protein>
<evidence type="ECO:0000256" key="4">
    <source>
        <dbReference type="ARBA" id="ARBA00022837"/>
    </source>
</evidence>
<keyword evidence="4 7" id="KW-0106">Calcium</keyword>
<keyword evidence="6" id="KW-0472">Membrane</keyword>
<evidence type="ECO:0000256" key="2">
    <source>
        <dbReference type="ARBA" id="ARBA00022692"/>
    </source>
</evidence>
<dbReference type="PRINTS" id="PR00205">
    <property type="entry name" value="CADHERIN"/>
</dbReference>
<dbReference type="InterPro" id="IPR015919">
    <property type="entry name" value="Cadherin-like_sf"/>
</dbReference>
<reference evidence="10" key="1">
    <citation type="submission" date="2013-02" db="EMBL/GenBank/DDBJ databases">
        <authorList>
            <person name="Hughes D."/>
        </authorList>
    </citation>
    <scope>NUCLEOTIDE SEQUENCE</scope>
    <source>
        <strain>Durham</strain>
        <strain evidence="10">NC isolate 2 -- Noor lab</strain>
    </source>
</reference>
<evidence type="ECO:0000256" key="1">
    <source>
        <dbReference type="ARBA" id="ARBA00004370"/>
    </source>
</evidence>
<dbReference type="Gene3D" id="2.60.40.60">
    <property type="entry name" value="Cadherins"/>
    <property type="match status" value="2"/>
</dbReference>
<dbReference type="AlphaFoldDB" id="T1GFF5"/>
<proteinExistence type="predicted"/>
<evidence type="ECO:0000256" key="7">
    <source>
        <dbReference type="PROSITE-ProRule" id="PRU00043"/>
    </source>
</evidence>
<dbReference type="STRING" id="36166.T1GFF5"/>
<dbReference type="GO" id="GO:0005886">
    <property type="term" value="C:plasma membrane"/>
    <property type="evidence" value="ECO:0007669"/>
    <property type="project" value="InterPro"/>
</dbReference>
<dbReference type="EnsemblMetazoa" id="MESCA002096-RA">
    <property type="protein sequence ID" value="MESCA002096-PA"/>
    <property type="gene ID" value="MESCA002096"/>
</dbReference>
<dbReference type="InterPro" id="IPR002126">
    <property type="entry name" value="Cadherin-like_dom"/>
</dbReference>
<dbReference type="GO" id="GO:0005509">
    <property type="term" value="F:calcium ion binding"/>
    <property type="evidence" value="ECO:0007669"/>
    <property type="project" value="UniProtKB-UniRule"/>
</dbReference>
<evidence type="ECO:0000256" key="3">
    <source>
        <dbReference type="ARBA" id="ARBA00022737"/>
    </source>
</evidence>
<dbReference type="SUPFAM" id="SSF49313">
    <property type="entry name" value="Cadherin-like"/>
    <property type="match status" value="2"/>
</dbReference>
<keyword evidence="3" id="KW-0677">Repeat</keyword>